<dbReference type="EMBL" id="BK016163">
    <property type="protein sequence ID" value="DAF99285.1"/>
    <property type="molecule type" value="Genomic_DNA"/>
</dbReference>
<accession>A0A8S5UXT1</accession>
<sequence>MERVILKAEEIKTIFLLYFFNLNKERGLKNGKILIFDI</sequence>
<name>A0A8S5UXT1_9CAUD</name>
<organism evidence="1">
    <name type="scientific">Siphoviridae sp. ctfza2</name>
    <dbReference type="NCBI Taxonomy" id="2825599"/>
    <lineage>
        <taxon>Viruses</taxon>
        <taxon>Duplodnaviria</taxon>
        <taxon>Heunggongvirae</taxon>
        <taxon>Uroviricota</taxon>
        <taxon>Caudoviricetes</taxon>
    </lineage>
</organism>
<reference evidence="1" key="1">
    <citation type="journal article" date="2021" name="Proc. Natl. Acad. Sci. U.S.A.">
        <title>A Catalog of Tens of Thousands of Viruses from Human Metagenomes Reveals Hidden Associations with Chronic Diseases.</title>
        <authorList>
            <person name="Tisza M.J."/>
            <person name="Buck C.B."/>
        </authorList>
    </citation>
    <scope>NUCLEOTIDE SEQUENCE</scope>
    <source>
        <strain evidence="1">Ctfza2</strain>
    </source>
</reference>
<proteinExistence type="predicted"/>
<evidence type="ECO:0000313" key="1">
    <source>
        <dbReference type="EMBL" id="DAF99285.1"/>
    </source>
</evidence>
<protein>
    <submittedName>
        <fullName evidence="1">Uncharacterized protein</fullName>
    </submittedName>
</protein>